<dbReference type="RefSeq" id="WP_067035016.1">
    <property type="nucleotide sequence ID" value="NZ_KQ949129.1"/>
</dbReference>
<sequence>MRLRRQCHIEDDDLAPPSAVAAVVVPGLRQVWRVGDVHVAVSRAGRWEQYPADKSIDEAASAVRAAYLHCLLAAAPRRELPPQGPGRQLILPLLRYQTLLANRADLPYGYGVLNGTPVPERFIETIDLDDNAEEVVLASDGYLSPAPCLEQAEADLAASLAADPLRIGTHPSTKGMAPGARSVDDRTYVRLVRADVDAGVR</sequence>
<protein>
    <submittedName>
        <fullName evidence="1">Uncharacterized protein</fullName>
    </submittedName>
</protein>
<evidence type="ECO:0000313" key="2">
    <source>
        <dbReference type="Proteomes" id="UP000053260"/>
    </source>
</evidence>
<keyword evidence="2" id="KW-1185">Reference proteome</keyword>
<accession>A0A124IDC9</accession>
<evidence type="ECO:0000313" key="1">
    <source>
        <dbReference type="EMBL" id="KUO14762.1"/>
    </source>
</evidence>
<dbReference type="OrthoDB" id="508128at2"/>
<dbReference type="STRING" id="909626.AQJ91_44950"/>
<organism evidence="1 2">
    <name type="scientific">Streptomyces dysideae</name>
    <dbReference type="NCBI Taxonomy" id="909626"/>
    <lineage>
        <taxon>Bacteria</taxon>
        <taxon>Bacillati</taxon>
        <taxon>Actinomycetota</taxon>
        <taxon>Actinomycetes</taxon>
        <taxon>Kitasatosporales</taxon>
        <taxon>Streptomycetaceae</taxon>
        <taxon>Streptomyces</taxon>
    </lineage>
</organism>
<name>A0A124IDC9_9ACTN</name>
<reference evidence="1 2" key="1">
    <citation type="submission" date="2015-10" db="EMBL/GenBank/DDBJ databases">
        <title>Draft genome sequence of Streptomyces sp. RV15, isolated from a marine sponge.</title>
        <authorList>
            <person name="Ruckert C."/>
            <person name="Abdelmohsen U.R."/>
            <person name="Winkler A."/>
            <person name="Hentschel U."/>
            <person name="Kalinowski J."/>
            <person name="Kampfer P."/>
            <person name="Glaeser S."/>
        </authorList>
    </citation>
    <scope>NUCLEOTIDE SEQUENCE [LARGE SCALE GENOMIC DNA]</scope>
    <source>
        <strain evidence="1 2">RV15</strain>
    </source>
</reference>
<comment type="caution">
    <text evidence="1">The sequence shown here is derived from an EMBL/GenBank/DDBJ whole genome shotgun (WGS) entry which is preliminary data.</text>
</comment>
<dbReference type="EMBL" id="LMXB01000132">
    <property type="protein sequence ID" value="KUO14762.1"/>
    <property type="molecule type" value="Genomic_DNA"/>
</dbReference>
<dbReference type="AlphaFoldDB" id="A0A124IDC9"/>
<gene>
    <name evidence="1" type="ORF">AQJ91_44950</name>
</gene>
<proteinExistence type="predicted"/>
<dbReference type="Proteomes" id="UP000053260">
    <property type="component" value="Unassembled WGS sequence"/>
</dbReference>